<feature type="domain" description="Rhodopsin" evidence="7">
    <location>
        <begin position="54"/>
        <end position="278"/>
    </location>
</feature>
<evidence type="ECO:0000256" key="3">
    <source>
        <dbReference type="ARBA" id="ARBA00022989"/>
    </source>
</evidence>
<dbReference type="EMBL" id="ML994015">
    <property type="protein sequence ID" value="KAF2200584.1"/>
    <property type="molecule type" value="Genomic_DNA"/>
</dbReference>
<proteinExistence type="inferred from homology"/>
<dbReference type="OrthoDB" id="5342292at2759"/>
<feature type="transmembrane region" description="Helical" evidence="6">
    <location>
        <begin position="132"/>
        <end position="156"/>
    </location>
</feature>
<evidence type="ECO:0000256" key="5">
    <source>
        <dbReference type="ARBA" id="ARBA00038359"/>
    </source>
</evidence>
<keyword evidence="4 6" id="KW-0472">Membrane</keyword>
<evidence type="ECO:0000313" key="9">
    <source>
        <dbReference type="Proteomes" id="UP000799536"/>
    </source>
</evidence>
<keyword evidence="3 6" id="KW-1133">Transmembrane helix</keyword>
<name>A0A9P4JNX4_9PLEO</name>
<protein>
    <recommendedName>
        <fullName evidence="7">Rhodopsin domain-containing protein</fullName>
    </recommendedName>
</protein>
<dbReference type="GO" id="GO:0016020">
    <property type="term" value="C:membrane"/>
    <property type="evidence" value="ECO:0007669"/>
    <property type="project" value="UniProtKB-SubCell"/>
</dbReference>
<comment type="subcellular location">
    <subcellularLocation>
        <location evidence="1">Membrane</location>
        <topology evidence="1">Multi-pass membrane protein</topology>
    </subcellularLocation>
</comment>
<evidence type="ECO:0000256" key="1">
    <source>
        <dbReference type="ARBA" id="ARBA00004141"/>
    </source>
</evidence>
<feature type="transmembrane region" description="Helical" evidence="6">
    <location>
        <begin position="176"/>
        <end position="202"/>
    </location>
</feature>
<reference evidence="8" key="1">
    <citation type="journal article" date="2020" name="Stud. Mycol.">
        <title>101 Dothideomycetes genomes: a test case for predicting lifestyles and emergence of pathogens.</title>
        <authorList>
            <person name="Haridas S."/>
            <person name="Albert R."/>
            <person name="Binder M."/>
            <person name="Bloem J."/>
            <person name="Labutti K."/>
            <person name="Salamov A."/>
            <person name="Andreopoulos B."/>
            <person name="Baker S."/>
            <person name="Barry K."/>
            <person name="Bills G."/>
            <person name="Bluhm B."/>
            <person name="Cannon C."/>
            <person name="Castanera R."/>
            <person name="Culley D."/>
            <person name="Daum C."/>
            <person name="Ezra D."/>
            <person name="Gonzalez J."/>
            <person name="Henrissat B."/>
            <person name="Kuo A."/>
            <person name="Liang C."/>
            <person name="Lipzen A."/>
            <person name="Lutzoni F."/>
            <person name="Magnuson J."/>
            <person name="Mondo S."/>
            <person name="Nolan M."/>
            <person name="Ohm R."/>
            <person name="Pangilinan J."/>
            <person name="Park H.-J."/>
            <person name="Ramirez L."/>
            <person name="Alfaro M."/>
            <person name="Sun H."/>
            <person name="Tritt A."/>
            <person name="Yoshinaga Y."/>
            <person name="Zwiers L.-H."/>
            <person name="Turgeon B."/>
            <person name="Goodwin S."/>
            <person name="Spatafora J."/>
            <person name="Crous P."/>
            <person name="Grigoriev I."/>
        </authorList>
    </citation>
    <scope>NUCLEOTIDE SEQUENCE</scope>
    <source>
        <strain evidence="8">ATCC 74209</strain>
    </source>
</reference>
<feature type="transmembrane region" description="Helical" evidence="6">
    <location>
        <begin position="214"/>
        <end position="237"/>
    </location>
</feature>
<dbReference type="InterPro" id="IPR052337">
    <property type="entry name" value="SAT4-like"/>
</dbReference>
<dbReference type="PANTHER" id="PTHR33048:SF158">
    <property type="entry name" value="MEMBRANE PROTEIN PTH11-LIKE, PUTATIVE-RELATED"/>
    <property type="match status" value="1"/>
</dbReference>
<gene>
    <name evidence="8" type="ORF">GQ43DRAFT_373488</name>
</gene>
<dbReference type="InterPro" id="IPR049326">
    <property type="entry name" value="Rhodopsin_dom_fungi"/>
</dbReference>
<accession>A0A9P4JNX4</accession>
<evidence type="ECO:0000313" key="8">
    <source>
        <dbReference type="EMBL" id="KAF2200584.1"/>
    </source>
</evidence>
<evidence type="ECO:0000259" key="7">
    <source>
        <dbReference type="Pfam" id="PF20684"/>
    </source>
</evidence>
<comment type="similarity">
    <text evidence="5">Belongs to the SAT4 family.</text>
</comment>
<sequence>MVSTTFPRHVVDRDSGSPQNTVWTYHVVTQSVCVPLVSILFILRCFIRLGLGRMKRQWLLEDCFIASATILSVIINKGGGLHVWDLKLPQIRQILHYLWIHSVIYGPFVMTIKLSILLAYLRLLVPTRRSPLWYTVQTSIAFILIFYMATTFVKIFMCNPIPRAWDKAIPGHCGKFPVLLLYTGVFNIISDILLVVIPLRTIWALKMSVKRKMAVCAVFAIGIIAPVSSILGFVWRLKNASHEDPTHDQSLIILWAEAEMTTGIICICLPTLPILFRRPPRAVTENSYAKSSSNRSQDTSDLYRSQRKSGLYNDSYFELDDVSQSHERKDGVVTKVKAGRPLDEESNPGSDVICTAGWQHRKLDITRPSGVVKKYGGNERKASGIIRTVEIEQEGNLNDSESPI</sequence>
<dbReference type="AlphaFoldDB" id="A0A9P4JNX4"/>
<keyword evidence="2 6" id="KW-0812">Transmembrane</keyword>
<dbReference type="PANTHER" id="PTHR33048">
    <property type="entry name" value="PTH11-LIKE INTEGRAL MEMBRANE PROTEIN (AFU_ORTHOLOGUE AFUA_5G11245)"/>
    <property type="match status" value="1"/>
</dbReference>
<dbReference type="Proteomes" id="UP000799536">
    <property type="component" value="Unassembled WGS sequence"/>
</dbReference>
<comment type="caution">
    <text evidence="8">The sequence shown here is derived from an EMBL/GenBank/DDBJ whole genome shotgun (WGS) entry which is preliminary data.</text>
</comment>
<evidence type="ECO:0000256" key="4">
    <source>
        <dbReference type="ARBA" id="ARBA00023136"/>
    </source>
</evidence>
<keyword evidence="9" id="KW-1185">Reference proteome</keyword>
<organism evidence="8 9">
    <name type="scientific">Delitschia confertaspora ATCC 74209</name>
    <dbReference type="NCBI Taxonomy" id="1513339"/>
    <lineage>
        <taxon>Eukaryota</taxon>
        <taxon>Fungi</taxon>
        <taxon>Dikarya</taxon>
        <taxon>Ascomycota</taxon>
        <taxon>Pezizomycotina</taxon>
        <taxon>Dothideomycetes</taxon>
        <taxon>Pleosporomycetidae</taxon>
        <taxon>Pleosporales</taxon>
        <taxon>Delitschiaceae</taxon>
        <taxon>Delitschia</taxon>
    </lineage>
</organism>
<evidence type="ECO:0000256" key="6">
    <source>
        <dbReference type="SAM" id="Phobius"/>
    </source>
</evidence>
<feature type="transmembrane region" description="Helical" evidence="6">
    <location>
        <begin position="96"/>
        <end position="120"/>
    </location>
</feature>
<dbReference type="Pfam" id="PF20684">
    <property type="entry name" value="Fung_rhodopsin"/>
    <property type="match status" value="1"/>
</dbReference>
<evidence type="ECO:0000256" key="2">
    <source>
        <dbReference type="ARBA" id="ARBA00022692"/>
    </source>
</evidence>
<feature type="transmembrane region" description="Helical" evidence="6">
    <location>
        <begin position="23"/>
        <end position="46"/>
    </location>
</feature>